<reference evidence="2 3" key="1">
    <citation type="submission" date="2024-01" db="EMBL/GenBank/DDBJ databases">
        <title>Genome insights into Plantactinospora veratri sp. nov.</title>
        <authorList>
            <person name="Wang L."/>
        </authorList>
    </citation>
    <scope>NUCLEOTIDE SEQUENCE [LARGE SCALE GENOMIC DNA]</scope>
    <source>
        <strain evidence="2 3">NEAU-FHS4</strain>
    </source>
</reference>
<dbReference type="CDD" id="cd00077">
    <property type="entry name" value="HDc"/>
    <property type="match status" value="1"/>
</dbReference>
<dbReference type="InterPro" id="IPR006674">
    <property type="entry name" value="HD_domain"/>
</dbReference>
<dbReference type="Gene3D" id="1.20.58.1910">
    <property type="match status" value="1"/>
</dbReference>
<dbReference type="SUPFAM" id="SSF109604">
    <property type="entry name" value="HD-domain/PDEase-like"/>
    <property type="match status" value="1"/>
</dbReference>
<accession>A0ABU7SC15</accession>
<evidence type="ECO:0000313" key="2">
    <source>
        <dbReference type="EMBL" id="MEE6307437.1"/>
    </source>
</evidence>
<gene>
    <name evidence="2" type="ORF">V1634_11435</name>
</gene>
<dbReference type="PANTHER" id="PTHR33594:SF1">
    <property type="entry name" value="HD_PDEASE DOMAIN-CONTAINING PROTEIN"/>
    <property type="match status" value="1"/>
</dbReference>
<dbReference type="PANTHER" id="PTHR33594">
    <property type="entry name" value="SUPERFAMILY HYDROLASE, PUTATIVE (AFU_ORTHOLOGUE AFUA_1G03035)-RELATED"/>
    <property type="match status" value="1"/>
</dbReference>
<evidence type="ECO:0000259" key="1">
    <source>
        <dbReference type="PROSITE" id="PS51831"/>
    </source>
</evidence>
<dbReference type="SMART" id="SM00471">
    <property type="entry name" value="HDc"/>
    <property type="match status" value="1"/>
</dbReference>
<dbReference type="PROSITE" id="PS51831">
    <property type="entry name" value="HD"/>
    <property type="match status" value="1"/>
</dbReference>
<feature type="domain" description="HD" evidence="1">
    <location>
        <begin position="34"/>
        <end position="136"/>
    </location>
</feature>
<comment type="caution">
    <text evidence="2">The sequence shown here is derived from an EMBL/GenBank/DDBJ whole genome shotgun (WGS) entry which is preliminary data.</text>
</comment>
<organism evidence="2 3">
    <name type="scientific">Plantactinospora veratri</name>
    <dbReference type="NCBI Taxonomy" id="1436122"/>
    <lineage>
        <taxon>Bacteria</taxon>
        <taxon>Bacillati</taxon>
        <taxon>Actinomycetota</taxon>
        <taxon>Actinomycetes</taxon>
        <taxon>Micromonosporales</taxon>
        <taxon>Micromonosporaceae</taxon>
        <taxon>Plantactinospora</taxon>
    </lineage>
</organism>
<dbReference type="Pfam" id="PF01966">
    <property type="entry name" value="HD"/>
    <property type="match status" value="1"/>
</dbReference>
<dbReference type="EMBL" id="JAZGQL010000007">
    <property type="protein sequence ID" value="MEE6307437.1"/>
    <property type="molecule type" value="Genomic_DNA"/>
</dbReference>
<name>A0ABU7SC15_9ACTN</name>
<proteinExistence type="predicted"/>
<dbReference type="NCBIfam" id="TIGR00277">
    <property type="entry name" value="HDIG"/>
    <property type="match status" value="1"/>
</dbReference>
<dbReference type="Proteomes" id="UP001339911">
    <property type="component" value="Unassembled WGS sequence"/>
</dbReference>
<dbReference type="InterPro" id="IPR003607">
    <property type="entry name" value="HD/PDEase_dom"/>
</dbReference>
<sequence length="236" mass="26032">MPDVVMIPGSHSEVARLTSEFVRSRLGGEPTGHDWWHALRVRKLACHIAQAEGADAEVVELAALLHDIADAKFTGSDDDGPRVAAEWLRSVNVDEAVVGAVSDIVAHISFKGALLPDEPLSPEGACVRDADRLDAMGAVGIARTFAYGGYVRRPIHDPEQPPVLHDSVESYRRTLGTTTNHFHEKLLLLRDRLITPTGRALGRRRHQVMLDFLCEFEMEWDGRDAELPGPHADRIT</sequence>
<keyword evidence="3" id="KW-1185">Reference proteome</keyword>
<dbReference type="Gene3D" id="1.10.472.50">
    <property type="entry name" value="HD-domain/PDEase-like"/>
    <property type="match status" value="1"/>
</dbReference>
<dbReference type="InterPro" id="IPR006675">
    <property type="entry name" value="HDIG_dom"/>
</dbReference>
<evidence type="ECO:0000313" key="3">
    <source>
        <dbReference type="Proteomes" id="UP001339911"/>
    </source>
</evidence>
<protein>
    <submittedName>
        <fullName evidence="2">HD domain-containing protein</fullName>
    </submittedName>
</protein>